<feature type="transmembrane region" description="Helical" evidence="6">
    <location>
        <begin position="94"/>
        <end position="115"/>
    </location>
</feature>
<dbReference type="Gene3D" id="1.20.1250.20">
    <property type="entry name" value="MFS general substrate transporter like domains"/>
    <property type="match status" value="1"/>
</dbReference>
<reference evidence="8" key="1">
    <citation type="submission" date="2016-12" db="EMBL/GenBank/DDBJ databases">
        <title>Draft genome sequence of Roseomonas mucosa strain AU37, isolated from a peripheral intravenous catheter.</title>
        <authorList>
            <person name="Choudhury M.A."/>
            <person name="Sidjabat H.E."/>
            <person name="Wailan A.M."/>
            <person name="Zhang L."/>
            <person name="Marsh N.M."/>
            <person name="Rickard C.M."/>
            <person name="Davies M."/>
            <person name="Mcmillan D.J."/>
        </authorList>
    </citation>
    <scope>NUCLEOTIDE SEQUENCE [LARGE SCALE GENOMIC DNA]</scope>
    <source>
        <strain evidence="8">AU37</strain>
    </source>
</reference>
<feature type="transmembrane region" description="Helical" evidence="6">
    <location>
        <begin position="350"/>
        <end position="368"/>
    </location>
</feature>
<dbReference type="OrthoDB" id="9788453at2"/>
<feature type="transmembrane region" description="Helical" evidence="6">
    <location>
        <begin position="69"/>
        <end position="88"/>
    </location>
</feature>
<evidence type="ECO:0000256" key="6">
    <source>
        <dbReference type="SAM" id="Phobius"/>
    </source>
</evidence>
<dbReference type="InterPro" id="IPR011701">
    <property type="entry name" value="MFS"/>
</dbReference>
<evidence type="ECO:0000313" key="8">
    <source>
        <dbReference type="EMBL" id="ONH81234.1"/>
    </source>
</evidence>
<feature type="transmembrane region" description="Helical" evidence="6">
    <location>
        <begin position="40"/>
        <end position="62"/>
    </location>
</feature>
<protein>
    <recommendedName>
        <fullName evidence="7">Major facilitator superfamily (MFS) profile domain-containing protein</fullName>
    </recommendedName>
</protein>
<evidence type="ECO:0000256" key="2">
    <source>
        <dbReference type="ARBA" id="ARBA00022475"/>
    </source>
</evidence>
<evidence type="ECO:0000259" key="7">
    <source>
        <dbReference type="PROSITE" id="PS50850"/>
    </source>
</evidence>
<dbReference type="GO" id="GO:0005886">
    <property type="term" value="C:plasma membrane"/>
    <property type="evidence" value="ECO:0007669"/>
    <property type="project" value="UniProtKB-SubCell"/>
</dbReference>
<evidence type="ECO:0000313" key="9">
    <source>
        <dbReference type="Proteomes" id="UP000054844"/>
    </source>
</evidence>
<accession>A0A1S8D0E5</accession>
<dbReference type="STRING" id="207340.APZ41_020970"/>
<evidence type="ECO:0000256" key="4">
    <source>
        <dbReference type="ARBA" id="ARBA00022989"/>
    </source>
</evidence>
<feature type="transmembrane region" description="Helical" evidence="6">
    <location>
        <begin position="232"/>
        <end position="255"/>
    </location>
</feature>
<dbReference type="GO" id="GO:0022857">
    <property type="term" value="F:transmembrane transporter activity"/>
    <property type="evidence" value="ECO:0007669"/>
    <property type="project" value="InterPro"/>
</dbReference>
<dbReference type="InterPro" id="IPR020846">
    <property type="entry name" value="MFS_dom"/>
</dbReference>
<keyword evidence="3 6" id="KW-0812">Transmembrane</keyword>
<feature type="transmembrane region" description="Helical" evidence="6">
    <location>
        <begin position="155"/>
        <end position="177"/>
    </location>
</feature>
<dbReference type="PROSITE" id="PS50850">
    <property type="entry name" value="MFS"/>
    <property type="match status" value="1"/>
</dbReference>
<comment type="subcellular location">
    <subcellularLocation>
        <location evidence="1">Cell membrane</location>
        <topology evidence="1">Multi-pass membrane protein</topology>
    </subcellularLocation>
</comment>
<dbReference type="PANTHER" id="PTHR43124">
    <property type="entry name" value="PURINE EFFLUX PUMP PBUE"/>
    <property type="match status" value="1"/>
</dbReference>
<dbReference type="Pfam" id="PF07690">
    <property type="entry name" value="MFS_1"/>
    <property type="match status" value="1"/>
</dbReference>
<dbReference type="PANTHER" id="PTHR43124:SF3">
    <property type="entry name" value="CHLORAMPHENICOL EFFLUX PUMP RV0191"/>
    <property type="match status" value="1"/>
</dbReference>
<gene>
    <name evidence="8" type="ORF">APZ41_020970</name>
</gene>
<feature type="transmembrane region" description="Helical" evidence="6">
    <location>
        <begin position="286"/>
        <end position="309"/>
    </location>
</feature>
<feature type="transmembrane region" description="Helical" evidence="6">
    <location>
        <begin position="127"/>
        <end position="149"/>
    </location>
</feature>
<keyword evidence="2" id="KW-1003">Cell membrane</keyword>
<keyword evidence="5 6" id="KW-0472">Membrane</keyword>
<feature type="transmembrane region" description="Helical" evidence="6">
    <location>
        <begin position="262"/>
        <end position="280"/>
    </location>
</feature>
<dbReference type="AlphaFoldDB" id="A0A1S8D0E5"/>
<name>A0A1S8D0E5_9PROT</name>
<proteinExistence type="predicted"/>
<evidence type="ECO:0000256" key="5">
    <source>
        <dbReference type="ARBA" id="ARBA00023136"/>
    </source>
</evidence>
<organism evidence="8 9">
    <name type="scientific">Roseomonas mucosa</name>
    <dbReference type="NCBI Taxonomy" id="207340"/>
    <lineage>
        <taxon>Bacteria</taxon>
        <taxon>Pseudomonadati</taxon>
        <taxon>Pseudomonadota</taxon>
        <taxon>Alphaproteobacteria</taxon>
        <taxon>Acetobacterales</taxon>
        <taxon>Roseomonadaceae</taxon>
        <taxon>Roseomonas</taxon>
    </lineage>
</organism>
<dbReference type="Proteomes" id="UP000054844">
    <property type="component" value="Unassembled WGS sequence"/>
</dbReference>
<dbReference type="InterPro" id="IPR036259">
    <property type="entry name" value="MFS_trans_sf"/>
</dbReference>
<feature type="transmembrane region" description="Helical" evidence="6">
    <location>
        <begin position="198"/>
        <end position="220"/>
    </location>
</feature>
<keyword evidence="4 6" id="KW-1133">Transmembrane helix</keyword>
<dbReference type="SUPFAM" id="SSF103473">
    <property type="entry name" value="MFS general substrate transporter"/>
    <property type="match status" value="1"/>
</dbReference>
<sequence length="382" mass="38714">MWRLVVLALAAFVAQTCEYLPISVMPAIRDNLALSESAVGSLVTGYAWIAALTATPLTMLTITWDRKALFLILLAVIATAGATGAIAPDYGLLAVSRVLMALAHGVFWAMLAVLGIRLAPHIPRARVLSTVFAGTSLAGVAGVPLAALIGQIAGWRWAFAIFALVAVALAITGLLALPRTPSGHTASKPIHFLGSHRLRAVVAATAIVVAGHFCSYTYIVPLLQQAVGAQTAFVPVLLFVFGAAGAIGAFLSGWARLSATHLAIVATIGIAISQAMSGLAEGPYGLAPILALWGASTAALVVGLQGAAIESVPDNADMASALYVAAFNLGIGGGAVIGGLLTMIAPSAALLWIGAALTATGLVPLIVGRPAPGGMDARQEGV</sequence>
<keyword evidence="9" id="KW-1185">Reference proteome</keyword>
<comment type="caution">
    <text evidence="8">The sequence shown here is derived from an EMBL/GenBank/DDBJ whole genome shotgun (WGS) entry which is preliminary data.</text>
</comment>
<dbReference type="EMBL" id="LLWF02000154">
    <property type="protein sequence ID" value="ONH81234.1"/>
    <property type="molecule type" value="Genomic_DNA"/>
</dbReference>
<dbReference type="CDD" id="cd17324">
    <property type="entry name" value="MFS_NepI_like"/>
    <property type="match status" value="1"/>
</dbReference>
<feature type="domain" description="Major facilitator superfamily (MFS) profile" evidence="7">
    <location>
        <begin position="3"/>
        <end position="373"/>
    </location>
</feature>
<evidence type="ECO:0000256" key="1">
    <source>
        <dbReference type="ARBA" id="ARBA00004651"/>
    </source>
</evidence>
<feature type="transmembrane region" description="Helical" evidence="6">
    <location>
        <begin position="321"/>
        <end position="344"/>
    </location>
</feature>
<dbReference type="InterPro" id="IPR050189">
    <property type="entry name" value="MFS_Efflux_Transporters"/>
</dbReference>
<evidence type="ECO:0000256" key="3">
    <source>
        <dbReference type="ARBA" id="ARBA00022692"/>
    </source>
</evidence>